<dbReference type="PANTHER" id="PTHR35145">
    <property type="entry name" value="CYTOPLASMIC PROTEIN-RELATED"/>
    <property type="match status" value="1"/>
</dbReference>
<accession>A0A264VZZ1</accession>
<evidence type="ECO:0000313" key="2">
    <source>
        <dbReference type="Proteomes" id="UP000216001"/>
    </source>
</evidence>
<name>A0A264VZZ1_PRORE</name>
<dbReference type="AlphaFoldDB" id="A0A264VZZ1"/>
<comment type="caution">
    <text evidence="1">The sequence shown here is derived from an EMBL/GenBank/DDBJ whole genome shotgun (WGS) entry which is preliminary data.</text>
</comment>
<gene>
    <name evidence="1" type="ORF">CHI95_00670</name>
</gene>
<dbReference type="PANTHER" id="PTHR35145:SF1">
    <property type="entry name" value="CYTOPLASMIC PROTEIN"/>
    <property type="match status" value="1"/>
</dbReference>
<reference evidence="1 2" key="1">
    <citation type="submission" date="2017-07" db="EMBL/GenBank/DDBJ databases">
        <title>blaIMP-27 on transferable plasmids in Proteus mirabilis and Providencia rettgeri.</title>
        <authorList>
            <person name="Potter R."/>
        </authorList>
    </citation>
    <scope>NUCLEOTIDE SEQUENCE [LARGE SCALE GENOMIC DNA]</scope>
    <source>
        <strain evidence="1 2">PR1</strain>
    </source>
</reference>
<dbReference type="EMBL" id="NOWC01000001">
    <property type="protein sequence ID" value="OZS76377.1"/>
    <property type="molecule type" value="Genomic_DNA"/>
</dbReference>
<proteinExistence type="predicted"/>
<sequence>MNWSDNMNRSELVDYIQHNYGVDPETPWGKFPEYIVFRRRNNAKWFAVIMRISSNKLDTNKNEEMVNIVNLKAAPELIGSLRLKDDIYPAYHMNKEHWITIKLPGSLTDSELKELIEDSYKLTA</sequence>
<dbReference type="InterPro" id="IPR038056">
    <property type="entry name" value="YjbR-like_sf"/>
</dbReference>
<organism evidence="1 2">
    <name type="scientific">Providencia rettgeri</name>
    <dbReference type="NCBI Taxonomy" id="587"/>
    <lineage>
        <taxon>Bacteria</taxon>
        <taxon>Pseudomonadati</taxon>
        <taxon>Pseudomonadota</taxon>
        <taxon>Gammaproteobacteria</taxon>
        <taxon>Enterobacterales</taxon>
        <taxon>Morganellaceae</taxon>
        <taxon>Providencia</taxon>
    </lineage>
</organism>
<dbReference type="InterPro" id="IPR007351">
    <property type="entry name" value="YjbR"/>
</dbReference>
<protein>
    <recommendedName>
        <fullName evidence="3">MmcQ/YjbR family DNA-binding protein</fullName>
    </recommendedName>
</protein>
<dbReference type="Pfam" id="PF04237">
    <property type="entry name" value="YjbR"/>
    <property type="match status" value="1"/>
</dbReference>
<dbReference type="Proteomes" id="UP000216001">
    <property type="component" value="Unassembled WGS sequence"/>
</dbReference>
<evidence type="ECO:0000313" key="1">
    <source>
        <dbReference type="EMBL" id="OZS76377.1"/>
    </source>
</evidence>
<dbReference type="SUPFAM" id="SSF142906">
    <property type="entry name" value="YjbR-like"/>
    <property type="match status" value="1"/>
</dbReference>
<evidence type="ECO:0008006" key="3">
    <source>
        <dbReference type="Google" id="ProtNLM"/>
    </source>
</evidence>
<dbReference type="Gene3D" id="3.90.1150.30">
    <property type="match status" value="1"/>
</dbReference>
<dbReference type="InterPro" id="IPR058532">
    <property type="entry name" value="YjbR/MT2646/Rv2570-like"/>
</dbReference>